<dbReference type="OrthoDB" id="5354320at2759"/>
<proteinExistence type="predicted"/>
<gene>
    <name evidence="3" type="ORF">K504DRAFT_452847</name>
</gene>
<evidence type="ECO:0000313" key="4">
    <source>
        <dbReference type="Proteomes" id="UP000799428"/>
    </source>
</evidence>
<accession>A0A6G1KJN5</accession>
<evidence type="ECO:0000256" key="1">
    <source>
        <dbReference type="ARBA" id="ARBA00022801"/>
    </source>
</evidence>
<evidence type="ECO:0000259" key="2">
    <source>
        <dbReference type="Pfam" id="PF07859"/>
    </source>
</evidence>
<dbReference type="GO" id="GO:0016787">
    <property type="term" value="F:hydrolase activity"/>
    <property type="evidence" value="ECO:0007669"/>
    <property type="project" value="UniProtKB-KW"/>
</dbReference>
<dbReference type="PANTHER" id="PTHR48081">
    <property type="entry name" value="AB HYDROLASE SUPERFAMILY PROTEIN C4A8.06C"/>
    <property type="match status" value="1"/>
</dbReference>
<dbReference type="InterPro" id="IPR013094">
    <property type="entry name" value="AB_hydrolase_3"/>
</dbReference>
<dbReference type="AlphaFoldDB" id="A0A6G1KJN5"/>
<dbReference type="EMBL" id="MU005766">
    <property type="protein sequence ID" value="KAF2712692.1"/>
    <property type="molecule type" value="Genomic_DNA"/>
</dbReference>
<reference evidence="3" key="1">
    <citation type="journal article" date="2020" name="Stud. Mycol.">
        <title>101 Dothideomycetes genomes: a test case for predicting lifestyles and emergence of pathogens.</title>
        <authorList>
            <person name="Haridas S."/>
            <person name="Albert R."/>
            <person name="Binder M."/>
            <person name="Bloem J."/>
            <person name="Labutti K."/>
            <person name="Salamov A."/>
            <person name="Andreopoulos B."/>
            <person name="Baker S."/>
            <person name="Barry K."/>
            <person name="Bills G."/>
            <person name="Bluhm B."/>
            <person name="Cannon C."/>
            <person name="Castanera R."/>
            <person name="Culley D."/>
            <person name="Daum C."/>
            <person name="Ezra D."/>
            <person name="Gonzalez J."/>
            <person name="Henrissat B."/>
            <person name="Kuo A."/>
            <person name="Liang C."/>
            <person name="Lipzen A."/>
            <person name="Lutzoni F."/>
            <person name="Magnuson J."/>
            <person name="Mondo S."/>
            <person name="Nolan M."/>
            <person name="Ohm R."/>
            <person name="Pangilinan J."/>
            <person name="Park H.-J."/>
            <person name="Ramirez L."/>
            <person name="Alfaro M."/>
            <person name="Sun H."/>
            <person name="Tritt A."/>
            <person name="Yoshinaga Y."/>
            <person name="Zwiers L.-H."/>
            <person name="Turgeon B."/>
            <person name="Goodwin S."/>
            <person name="Spatafora J."/>
            <person name="Crous P."/>
            <person name="Grigoriev I."/>
        </authorList>
    </citation>
    <scope>NUCLEOTIDE SEQUENCE</scope>
    <source>
        <strain evidence="3">CBS 279.74</strain>
    </source>
</reference>
<dbReference type="SUPFAM" id="SSF53474">
    <property type="entry name" value="alpha/beta-Hydrolases"/>
    <property type="match status" value="1"/>
</dbReference>
<organism evidence="3 4">
    <name type="scientific">Pleomassaria siparia CBS 279.74</name>
    <dbReference type="NCBI Taxonomy" id="1314801"/>
    <lineage>
        <taxon>Eukaryota</taxon>
        <taxon>Fungi</taxon>
        <taxon>Dikarya</taxon>
        <taxon>Ascomycota</taxon>
        <taxon>Pezizomycotina</taxon>
        <taxon>Dothideomycetes</taxon>
        <taxon>Pleosporomycetidae</taxon>
        <taxon>Pleosporales</taxon>
        <taxon>Pleomassariaceae</taxon>
        <taxon>Pleomassaria</taxon>
    </lineage>
</organism>
<dbReference type="InterPro" id="IPR029058">
    <property type="entry name" value="AB_hydrolase_fold"/>
</dbReference>
<name>A0A6G1KJN5_9PLEO</name>
<dbReference type="InterPro" id="IPR050300">
    <property type="entry name" value="GDXG_lipolytic_enzyme"/>
</dbReference>
<dbReference type="Gene3D" id="3.40.50.1820">
    <property type="entry name" value="alpha/beta hydrolase"/>
    <property type="match status" value="1"/>
</dbReference>
<dbReference type="PANTHER" id="PTHR48081:SF25">
    <property type="entry name" value="PUTATIVE (AFU_ORTHOLOGUE AFUA_3G11560)-RELATED"/>
    <property type="match status" value="1"/>
</dbReference>
<dbReference type="Pfam" id="PF07859">
    <property type="entry name" value="Abhydrolase_3"/>
    <property type="match status" value="1"/>
</dbReference>
<sequence length="494" mass="54245">MAIMEASPSATLKLLVPKAPFLLKTALWHTLSLSPTSSKWDLKTELTVKMLRQMMGPNSKPDTITNMQRLTTKDPGVKGKIWISKVNINPPEEDALREMLFKAIEDMREGKGEGDVYTKPAAVPLYAEWTGYRDLADDKSSEPTGLSESDKYAALMKETTSKVTILYFHGGAMYLLDPTTYRPQTSKLAKVTGGRVFSVRYRLSPQNPFPAALLDALTAYLTLLYPPPGAPHDPVPAKEIVFAGDSAGGMLSTALLQLLLQIHRSSPTSGTLPTTTFHGKSVSIPLPAGVALFSPWLDVTRSLPSVESHAHYDYLPPPSVAPKVRPLPCEAWPTDPPRSDIYCEDSAMLHPLVSPLAAKDWRGSPPLFFSLGEEMLRDEGAVTAQRVAKQGGKVVWREFEAMPHVFGFMFEWLGESKLSVDEFAAFCKSVVGNGQVESSGQFIKAKTLVKGPRDLSTLTDLGDEKVDELMREAHKRLEKKHGDGSVEAKPKPML</sequence>
<feature type="domain" description="Alpha/beta hydrolase fold-3" evidence="2">
    <location>
        <begin position="165"/>
        <end position="406"/>
    </location>
</feature>
<keyword evidence="1 3" id="KW-0378">Hydrolase</keyword>
<protein>
    <submittedName>
        <fullName evidence="3">Acetyl-hydrolase</fullName>
    </submittedName>
</protein>
<keyword evidence="4" id="KW-1185">Reference proteome</keyword>
<dbReference type="Proteomes" id="UP000799428">
    <property type="component" value="Unassembled WGS sequence"/>
</dbReference>
<evidence type="ECO:0000313" key="3">
    <source>
        <dbReference type="EMBL" id="KAF2712692.1"/>
    </source>
</evidence>